<dbReference type="GO" id="GO:0003677">
    <property type="term" value="F:DNA binding"/>
    <property type="evidence" value="ECO:0007669"/>
    <property type="project" value="InterPro"/>
</dbReference>
<dbReference type="Pfam" id="PF04542">
    <property type="entry name" value="Sigma70_r2"/>
    <property type="match status" value="1"/>
</dbReference>
<feature type="domain" description="RNA polymerase sigma-70 region 2" evidence="6">
    <location>
        <begin position="23"/>
        <end position="89"/>
    </location>
</feature>
<dbReference type="InterPro" id="IPR007627">
    <property type="entry name" value="RNA_pol_sigma70_r2"/>
</dbReference>
<dbReference type="OrthoDB" id="9785675at2"/>
<protein>
    <recommendedName>
        <fullName evidence="5">RNA polymerase sigma factor SigW</fullName>
    </recommendedName>
</protein>
<dbReference type="CDD" id="cd06171">
    <property type="entry name" value="Sigma70_r4"/>
    <property type="match status" value="1"/>
</dbReference>
<keyword evidence="4" id="KW-0804">Transcription</keyword>
<dbReference type="SUPFAM" id="SSF88946">
    <property type="entry name" value="Sigma2 domain of RNA polymerase sigma factors"/>
    <property type="match status" value="1"/>
</dbReference>
<evidence type="ECO:0000256" key="1">
    <source>
        <dbReference type="ARBA" id="ARBA00010641"/>
    </source>
</evidence>
<evidence type="ECO:0000259" key="7">
    <source>
        <dbReference type="Pfam" id="PF08281"/>
    </source>
</evidence>
<dbReference type="Pfam" id="PF08281">
    <property type="entry name" value="Sigma70_r4_2"/>
    <property type="match status" value="1"/>
</dbReference>
<dbReference type="PANTHER" id="PTHR43133:SF60">
    <property type="entry name" value="RNA POLYMERASE SIGMA FACTOR SIGV"/>
    <property type="match status" value="1"/>
</dbReference>
<evidence type="ECO:0000256" key="2">
    <source>
        <dbReference type="ARBA" id="ARBA00023015"/>
    </source>
</evidence>
<dbReference type="InterPro" id="IPR014284">
    <property type="entry name" value="RNA_pol_sigma-70_dom"/>
</dbReference>
<dbReference type="NCBIfam" id="NF007223">
    <property type="entry name" value="PRK09641.1"/>
    <property type="match status" value="1"/>
</dbReference>
<keyword evidence="3" id="KW-0731">Sigma factor</keyword>
<dbReference type="InterPro" id="IPR039425">
    <property type="entry name" value="RNA_pol_sigma-70-like"/>
</dbReference>
<dbReference type="InterPro" id="IPR013324">
    <property type="entry name" value="RNA_pol_sigma_r3/r4-like"/>
</dbReference>
<dbReference type="RefSeq" id="WP_135348028.1">
    <property type="nucleotide sequence ID" value="NZ_SRJD01000005.1"/>
</dbReference>
<evidence type="ECO:0000256" key="4">
    <source>
        <dbReference type="ARBA" id="ARBA00023163"/>
    </source>
</evidence>
<comment type="caution">
    <text evidence="8">The sequence shown here is derived from an EMBL/GenBank/DDBJ whole genome shotgun (WGS) entry which is preliminary data.</text>
</comment>
<evidence type="ECO:0000256" key="3">
    <source>
        <dbReference type="ARBA" id="ARBA00023082"/>
    </source>
</evidence>
<dbReference type="NCBIfam" id="TIGR02937">
    <property type="entry name" value="sigma70-ECF"/>
    <property type="match status" value="1"/>
</dbReference>
<organism evidence="8 9">
    <name type="scientific">Sporolactobacillus shoreae</name>
    <dbReference type="NCBI Taxonomy" id="1465501"/>
    <lineage>
        <taxon>Bacteria</taxon>
        <taxon>Bacillati</taxon>
        <taxon>Bacillota</taxon>
        <taxon>Bacilli</taxon>
        <taxon>Bacillales</taxon>
        <taxon>Sporolactobacillaceae</taxon>
        <taxon>Sporolactobacillus</taxon>
    </lineage>
</organism>
<dbReference type="Gene3D" id="1.10.10.10">
    <property type="entry name" value="Winged helix-like DNA-binding domain superfamily/Winged helix DNA-binding domain"/>
    <property type="match status" value="1"/>
</dbReference>
<dbReference type="InterPro" id="IPR013325">
    <property type="entry name" value="RNA_pol_sigma_r2"/>
</dbReference>
<dbReference type="InterPro" id="IPR036388">
    <property type="entry name" value="WH-like_DNA-bd_sf"/>
</dbReference>
<dbReference type="EMBL" id="SRJD01000005">
    <property type="protein sequence ID" value="TGA99008.1"/>
    <property type="molecule type" value="Genomic_DNA"/>
</dbReference>
<evidence type="ECO:0000313" key="9">
    <source>
        <dbReference type="Proteomes" id="UP000298347"/>
    </source>
</evidence>
<dbReference type="NCBIfam" id="TIGR02948">
    <property type="entry name" value="SigW_bacill"/>
    <property type="match status" value="1"/>
</dbReference>
<proteinExistence type="inferred from homology"/>
<name>A0A4Z0GPT5_9BACL</name>
<dbReference type="GO" id="GO:0006352">
    <property type="term" value="P:DNA-templated transcription initiation"/>
    <property type="evidence" value="ECO:0007669"/>
    <property type="project" value="InterPro"/>
</dbReference>
<keyword evidence="9" id="KW-1185">Reference proteome</keyword>
<keyword evidence="2" id="KW-0805">Transcription regulation</keyword>
<dbReference type="InterPro" id="IPR014294">
    <property type="entry name" value="RNA_pol_sigma-W_bacilli"/>
</dbReference>
<dbReference type="Proteomes" id="UP000298347">
    <property type="component" value="Unassembled WGS sequence"/>
</dbReference>
<dbReference type="InterPro" id="IPR013249">
    <property type="entry name" value="RNA_pol_sigma70_r4_t2"/>
</dbReference>
<sequence>MDQKEKRLIKKVKKGDHQAFAELVDRYKNSVYTICLRMVGSREEAEDLSQEAFIRAYNHISQFDSDRNFSTWIFRIATNLSIDSLRRKKPSVSLDAEIPGTEGLALNTILPGGETPPDEQIVRDETEKWIQHEIGELPEKYRSAVILKYIEDLSLKEISEIMNIPVGTVKTRVHRGRELLRKNMKASRGEEDDML</sequence>
<evidence type="ECO:0000259" key="6">
    <source>
        <dbReference type="Pfam" id="PF04542"/>
    </source>
</evidence>
<accession>A0A4Z0GPT5</accession>
<feature type="domain" description="RNA polymerase sigma factor 70 region 4 type 2" evidence="7">
    <location>
        <begin position="129"/>
        <end position="180"/>
    </location>
</feature>
<gene>
    <name evidence="8" type="primary">sigW</name>
    <name evidence="8" type="ORF">E4665_06720</name>
</gene>
<evidence type="ECO:0000256" key="5">
    <source>
        <dbReference type="NCBIfam" id="TIGR02948"/>
    </source>
</evidence>
<dbReference type="SUPFAM" id="SSF88659">
    <property type="entry name" value="Sigma3 and sigma4 domains of RNA polymerase sigma factors"/>
    <property type="match status" value="1"/>
</dbReference>
<evidence type="ECO:0000313" key="8">
    <source>
        <dbReference type="EMBL" id="TGA99008.1"/>
    </source>
</evidence>
<comment type="similarity">
    <text evidence="1">Belongs to the sigma-70 factor family. ECF subfamily.</text>
</comment>
<dbReference type="Gene3D" id="1.10.1740.10">
    <property type="match status" value="1"/>
</dbReference>
<reference evidence="8 9" key="1">
    <citation type="journal article" date="2015" name="Int. J. Syst. Evol. Microbiol.">
        <title>Sporolactobacillus shoreae sp. nov. and Sporolactobacillus spathodeae sp. nov., two spore-forming lactic acid bacteria isolated from tree barks in Thailand.</title>
        <authorList>
            <person name="Thamacharoensuk T."/>
            <person name="Kitahara M."/>
            <person name="Ohkuma M."/>
            <person name="Thongchul N."/>
            <person name="Tanasupawat S."/>
        </authorList>
    </citation>
    <scope>NUCLEOTIDE SEQUENCE [LARGE SCALE GENOMIC DNA]</scope>
    <source>
        <strain evidence="8 9">BK92</strain>
    </source>
</reference>
<dbReference type="GO" id="GO:0016987">
    <property type="term" value="F:sigma factor activity"/>
    <property type="evidence" value="ECO:0007669"/>
    <property type="project" value="UniProtKB-KW"/>
</dbReference>
<dbReference type="AlphaFoldDB" id="A0A4Z0GPT5"/>
<dbReference type="PANTHER" id="PTHR43133">
    <property type="entry name" value="RNA POLYMERASE ECF-TYPE SIGMA FACTO"/>
    <property type="match status" value="1"/>
</dbReference>